<keyword evidence="2" id="KW-1185">Reference proteome</keyword>
<dbReference type="EMBL" id="BLLF01000425">
    <property type="protein sequence ID" value="GFH11675.1"/>
    <property type="molecule type" value="Genomic_DNA"/>
</dbReference>
<name>A0A699YR08_HAELA</name>
<protein>
    <submittedName>
        <fullName evidence="1">Uncharacterized protein</fullName>
    </submittedName>
</protein>
<dbReference type="AlphaFoldDB" id="A0A699YR08"/>
<dbReference type="Proteomes" id="UP000485058">
    <property type="component" value="Unassembled WGS sequence"/>
</dbReference>
<sequence length="216" mass="23995">MDLPEGYRPNPPVHVAARGLPPVSRQSIFARDMRADLNFDLPCRQQFARQLVEEFEAERPPVEADRRLAVRLRELFDEMAVNGANVPQKAGLLLEAVSASKRRRRHMLRRNMLPSVVASLTTKAMLDVGNAYMSAWVDNDIDPLTSSHPELLTACLDRAVADGAVGTAAWREQLRHARGTPPPPRKLVNELMGAAWARSNSSGQVPFSLEEAPFQP</sequence>
<evidence type="ECO:0000313" key="2">
    <source>
        <dbReference type="Proteomes" id="UP000485058"/>
    </source>
</evidence>
<reference evidence="1 2" key="1">
    <citation type="submission" date="2020-02" db="EMBL/GenBank/DDBJ databases">
        <title>Draft genome sequence of Haematococcus lacustris strain NIES-144.</title>
        <authorList>
            <person name="Morimoto D."/>
            <person name="Nakagawa S."/>
            <person name="Yoshida T."/>
            <person name="Sawayama S."/>
        </authorList>
    </citation>
    <scope>NUCLEOTIDE SEQUENCE [LARGE SCALE GENOMIC DNA]</scope>
    <source>
        <strain evidence="1 2">NIES-144</strain>
    </source>
</reference>
<accession>A0A699YR08</accession>
<gene>
    <name evidence="1" type="ORF">HaLaN_07214</name>
</gene>
<proteinExistence type="predicted"/>
<feature type="non-terminal residue" evidence="1">
    <location>
        <position position="216"/>
    </location>
</feature>
<organism evidence="1 2">
    <name type="scientific">Haematococcus lacustris</name>
    <name type="common">Green alga</name>
    <name type="synonym">Haematococcus pluvialis</name>
    <dbReference type="NCBI Taxonomy" id="44745"/>
    <lineage>
        <taxon>Eukaryota</taxon>
        <taxon>Viridiplantae</taxon>
        <taxon>Chlorophyta</taxon>
        <taxon>core chlorophytes</taxon>
        <taxon>Chlorophyceae</taxon>
        <taxon>CS clade</taxon>
        <taxon>Chlamydomonadales</taxon>
        <taxon>Haematococcaceae</taxon>
        <taxon>Haematococcus</taxon>
    </lineage>
</organism>
<comment type="caution">
    <text evidence="1">The sequence shown here is derived from an EMBL/GenBank/DDBJ whole genome shotgun (WGS) entry which is preliminary data.</text>
</comment>
<evidence type="ECO:0000313" key="1">
    <source>
        <dbReference type="EMBL" id="GFH11675.1"/>
    </source>
</evidence>
<feature type="non-terminal residue" evidence="1">
    <location>
        <position position="1"/>
    </location>
</feature>